<dbReference type="PANTHER" id="PTHR46572">
    <property type="entry name" value="RHO1 GDP-GTP EXCHANGE PROTEIN 1-RELATED"/>
    <property type="match status" value="1"/>
</dbReference>
<name>W4KB33_HETIT</name>
<dbReference type="Pfam" id="PF15405">
    <property type="entry name" value="PH_5"/>
    <property type="match status" value="1"/>
</dbReference>
<dbReference type="InterPro" id="IPR035899">
    <property type="entry name" value="DBL_dom_sf"/>
</dbReference>
<dbReference type="SMART" id="SM00036">
    <property type="entry name" value="CNH"/>
    <property type="match status" value="1"/>
</dbReference>
<dbReference type="InterPro" id="IPR041675">
    <property type="entry name" value="PH_5"/>
</dbReference>
<evidence type="ECO:0000259" key="4">
    <source>
        <dbReference type="PROSITE" id="PS50010"/>
    </source>
</evidence>
<dbReference type="RefSeq" id="XP_009545332.1">
    <property type="nucleotide sequence ID" value="XM_009547037.1"/>
</dbReference>
<dbReference type="PROSITE" id="PS50219">
    <property type="entry name" value="CNH"/>
    <property type="match status" value="1"/>
</dbReference>
<accession>W4KB33</accession>
<dbReference type="SUPFAM" id="SSF50729">
    <property type="entry name" value="PH domain-like"/>
    <property type="match status" value="1"/>
</dbReference>
<dbReference type="InterPro" id="IPR052233">
    <property type="entry name" value="Rho-type_GEFs"/>
</dbReference>
<organism evidence="6 7">
    <name type="scientific">Heterobasidion irregulare (strain TC 32-1)</name>
    <dbReference type="NCBI Taxonomy" id="747525"/>
    <lineage>
        <taxon>Eukaryota</taxon>
        <taxon>Fungi</taxon>
        <taxon>Dikarya</taxon>
        <taxon>Basidiomycota</taxon>
        <taxon>Agaricomycotina</taxon>
        <taxon>Agaricomycetes</taxon>
        <taxon>Russulales</taxon>
        <taxon>Bondarzewiaceae</taxon>
        <taxon>Heterobasidion</taxon>
        <taxon>Heterobasidion annosum species complex</taxon>
    </lineage>
</organism>
<dbReference type="InterPro" id="IPR001180">
    <property type="entry name" value="CNH_dom"/>
</dbReference>
<dbReference type="SMART" id="SM00233">
    <property type="entry name" value="PH"/>
    <property type="match status" value="1"/>
</dbReference>
<dbReference type="eggNOG" id="KOG4305">
    <property type="taxonomic scope" value="Eukaryota"/>
</dbReference>
<dbReference type="GeneID" id="20670164"/>
<dbReference type="InterPro" id="IPR001849">
    <property type="entry name" value="PH_domain"/>
</dbReference>
<dbReference type="InParanoid" id="W4KB33"/>
<reference evidence="6 7" key="1">
    <citation type="journal article" date="2012" name="New Phytol.">
        <title>Insight into trade-off between wood decay and parasitism from the genome of a fungal forest pathogen.</title>
        <authorList>
            <person name="Olson A."/>
            <person name="Aerts A."/>
            <person name="Asiegbu F."/>
            <person name="Belbahri L."/>
            <person name="Bouzid O."/>
            <person name="Broberg A."/>
            <person name="Canback B."/>
            <person name="Coutinho P.M."/>
            <person name="Cullen D."/>
            <person name="Dalman K."/>
            <person name="Deflorio G."/>
            <person name="van Diepen L.T."/>
            <person name="Dunand C."/>
            <person name="Duplessis S."/>
            <person name="Durling M."/>
            <person name="Gonthier P."/>
            <person name="Grimwood J."/>
            <person name="Fossdal C.G."/>
            <person name="Hansson D."/>
            <person name="Henrissat B."/>
            <person name="Hietala A."/>
            <person name="Himmelstrand K."/>
            <person name="Hoffmeister D."/>
            <person name="Hogberg N."/>
            <person name="James T.Y."/>
            <person name="Karlsson M."/>
            <person name="Kohler A."/>
            <person name="Kues U."/>
            <person name="Lee Y.H."/>
            <person name="Lin Y.C."/>
            <person name="Lind M."/>
            <person name="Lindquist E."/>
            <person name="Lombard V."/>
            <person name="Lucas S."/>
            <person name="Lunden K."/>
            <person name="Morin E."/>
            <person name="Murat C."/>
            <person name="Park J."/>
            <person name="Raffaello T."/>
            <person name="Rouze P."/>
            <person name="Salamov A."/>
            <person name="Schmutz J."/>
            <person name="Solheim H."/>
            <person name="Stahlberg J."/>
            <person name="Velez H."/>
            <person name="de Vries R.P."/>
            <person name="Wiebenga A."/>
            <person name="Woodward S."/>
            <person name="Yakovlev I."/>
            <person name="Garbelotto M."/>
            <person name="Martin F."/>
            <person name="Grigoriev I.V."/>
            <person name="Stenlid J."/>
        </authorList>
    </citation>
    <scope>NUCLEOTIDE SEQUENCE [LARGE SCALE GENOMIC DNA]</scope>
    <source>
        <strain evidence="6 7">TC 32-1</strain>
    </source>
</reference>
<dbReference type="InterPro" id="IPR011993">
    <property type="entry name" value="PH-like_dom_sf"/>
</dbReference>
<keyword evidence="1" id="KW-0597">Phosphoprotein</keyword>
<sequence>SLDSEEGLRRFQAGQVPEKDEQWHRFVPPEAIDALGKHEVERQSVIWEVFTSERDYVSDLELIRDIFIEPLRNAQPEVIPQPRLHGFITELFWNIDKIRAHHQRMLASLFNRQREQHPLVSSVADIVLDNALLFMSDYESYIKHSPLSLSRHRTELARNPAYAAFLATQTARADPRLRRRDLKTLLSRPVTRLPRLKLLLERVHSRTDPEHPDAETLPLLLTVLGDLVKSAEPGIAVAEGKVGFWDVCESLVYSRGEIIDMDLYDDSRTLIYSGPLARKSRSDNWHSWSELLVALLDNYLLLLREETRPNGAVKRLVISRPIPLDYLRLGSFTDPPDTRRERSADNASSGGLGLGLLHSLTGGGAAREEVFPFTLYHAGAKSARRYTLWAPSAAARRRWHDALVDALGVRRVRQEANMWFAPQVLNDGFFRVGSPRAVQGPDAGTKLTGRVACAVLFSSAGKHFLAVGCADGIYVAVRGQDSFMRVLSLASPTALIALQEFNKLLVHHEATLLSYSLDLLARVALTQAPARSLAASLEHVAPLDASVAFCRAGRFGERTLVVYAAKGFLQMTLHALEVVHIAETGAVPRRSQTGPLGFRSFGSPFNAPRDTHDATFLAKSVAVCAGSSILILKPTDFASAPPTVVPDFAQASLNTPMASLKARCEDARVLGIVRQDTSELLVVYDDIGCYVDKYGTPSRSSGYVRWETKAAAYAQRGGHLLLFSSAFVEVRQVATGRLVQVIEGQDVRLLHAGLAEKDALLVGWTGERAGQAGQAGASERIVELVQTAEIAPATPSSAVQGVWDEWDM</sequence>
<feature type="domain" description="CNH" evidence="5">
    <location>
        <begin position="448"/>
        <end position="757"/>
    </location>
</feature>
<dbReference type="AlphaFoldDB" id="W4KB33"/>
<dbReference type="OrthoDB" id="2272012at2759"/>
<protein>
    <recommendedName>
        <fullName evidence="8">DH domain-containing protein</fullName>
    </recommendedName>
</protein>
<dbReference type="CDD" id="cd00160">
    <property type="entry name" value="RhoGEF"/>
    <property type="match status" value="1"/>
</dbReference>
<dbReference type="SMART" id="SM00325">
    <property type="entry name" value="RhoGEF"/>
    <property type="match status" value="1"/>
</dbReference>
<evidence type="ECO:0000313" key="6">
    <source>
        <dbReference type="EMBL" id="ETW83047.1"/>
    </source>
</evidence>
<dbReference type="InterPro" id="IPR000219">
    <property type="entry name" value="DH_dom"/>
</dbReference>
<gene>
    <name evidence="6" type="ORF">HETIRDRAFT_314827</name>
</gene>
<keyword evidence="7" id="KW-1185">Reference proteome</keyword>
<dbReference type="PROSITE" id="PS50003">
    <property type="entry name" value="PH_DOMAIN"/>
    <property type="match status" value="1"/>
</dbReference>
<dbReference type="HOGENOM" id="CLU_005275_0_0_1"/>
<evidence type="ECO:0008006" key="8">
    <source>
        <dbReference type="Google" id="ProtNLM"/>
    </source>
</evidence>
<evidence type="ECO:0000256" key="2">
    <source>
        <dbReference type="ARBA" id="ARBA00022658"/>
    </source>
</evidence>
<feature type="domain" description="PH" evidence="3">
    <location>
        <begin position="269"/>
        <end position="408"/>
    </location>
</feature>
<dbReference type="EMBL" id="KI925457">
    <property type="protein sequence ID" value="ETW83047.1"/>
    <property type="molecule type" value="Genomic_DNA"/>
</dbReference>
<feature type="non-terminal residue" evidence="6">
    <location>
        <position position="1"/>
    </location>
</feature>
<dbReference type="STRING" id="747525.W4KB33"/>
<dbReference type="Gene3D" id="1.20.900.10">
    <property type="entry name" value="Dbl homology (DH) domain"/>
    <property type="match status" value="1"/>
</dbReference>
<dbReference type="PANTHER" id="PTHR46572:SF1">
    <property type="entry name" value="RHO1 GUANINE NUCLEOTIDE EXCHANGE FACTOR TUS1"/>
    <property type="match status" value="1"/>
</dbReference>
<evidence type="ECO:0000259" key="3">
    <source>
        <dbReference type="PROSITE" id="PS50003"/>
    </source>
</evidence>
<dbReference type="SUPFAM" id="SSF48065">
    <property type="entry name" value="DBL homology domain (DH-domain)"/>
    <property type="match status" value="1"/>
</dbReference>
<dbReference type="Pfam" id="PF00780">
    <property type="entry name" value="CNH"/>
    <property type="match status" value="1"/>
</dbReference>
<keyword evidence="2" id="KW-0344">Guanine-nucleotide releasing factor</keyword>
<dbReference type="Gene3D" id="2.30.29.30">
    <property type="entry name" value="Pleckstrin-homology domain (PH domain)/Phosphotyrosine-binding domain (PTB)"/>
    <property type="match status" value="1"/>
</dbReference>
<dbReference type="GO" id="GO:0005085">
    <property type="term" value="F:guanyl-nucleotide exchange factor activity"/>
    <property type="evidence" value="ECO:0007669"/>
    <property type="project" value="UniProtKB-KW"/>
</dbReference>
<dbReference type="PROSITE" id="PS50010">
    <property type="entry name" value="DH_2"/>
    <property type="match status" value="1"/>
</dbReference>
<evidence type="ECO:0000256" key="1">
    <source>
        <dbReference type="ARBA" id="ARBA00022553"/>
    </source>
</evidence>
<evidence type="ECO:0000313" key="7">
    <source>
        <dbReference type="Proteomes" id="UP000030671"/>
    </source>
</evidence>
<feature type="domain" description="DH" evidence="4">
    <location>
        <begin position="41"/>
        <end position="234"/>
    </location>
</feature>
<dbReference type="Proteomes" id="UP000030671">
    <property type="component" value="Unassembled WGS sequence"/>
</dbReference>
<dbReference type="Pfam" id="PF00621">
    <property type="entry name" value="RhoGEF"/>
    <property type="match status" value="1"/>
</dbReference>
<dbReference type="KEGG" id="hir:HETIRDRAFT_314827"/>
<evidence type="ECO:0000259" key="5">
    <source>
        <dbReference type="PROSITE" id="PS50219"/>
    </source>
</evidence>
<proteinExistence type="predicted"/>